<accession>A0A8J5R838</accession>
<feature type="compositionally biased region" description="Acidic residues" evidence="1">
    <location>
        <begin position="133"/>
        <end position="144"/>
    </location>
</feature>
<gene>
    <name evidence="3" type="ORF">G9C98_000965</name>
</gene>
<comment type="caution">
    <text evidence="3">The sequence shown here is derived from an EMBL/GenBank/DDBJ whole genome shotgun (WGS) entry which is preliminary data.</text>
</comment>
<dbReference type="EMBL" id="JAAOIC020000023">
    <property type="protein sequence ID" value="KAG8040394.1"/>
    <property type="molecule type" value="Genomic_DNA"/>
</dbReference>
<dbReference type="Pfam" id="PF21599">
    <property type="entry name" value="ZSWIM3_N"/>
    <property type="match status" value="1"/>
</dbReference>
<feature type="compositionally biased region" description="Polar residues" evidence="1">
    <location>
        <begin position="247"/>
        <end position="281"/>
    </location>
</feature>
<reference evidence="3" key="1">
    <citation type="submission" date="2020-03" db="EMBL/GenBank/DDBJ databases">
        <authorList>
            <person name="Chebbi M.A."/>
            <person name="Drezen J.M."/>
        </authorList>
    </citation>
    <scope>NUCLEOTIDE SEQUENCE</scope>
    <source>
        <tissue evidence="3">Whole body</tissue>
    </source>
</reference>
<evidence type="ECO:0000259" key="2">
    <source>
        <dbReference type="Pfam" id="PF21599"/>
    </source>
</evidence>
<proteinExistence type="predicted"/>
<dbReference type="InterPro" id="IPR052579">
    <property type="entry name" value="Zinc_finger_SWIM"/>
</dbReference>
<feature type="compositionally biased region" description="Basic residues" evidence="1">
    <location>
        <begin position="209"/>
        <end position="220"/>
    </location>
</feature>
<organism evidence="3 4">
    <name type="scientific">Cotesia typhae</name>
    <dbReference type="NCBI Taxonomy" id="2053667"/>
    <lineage>
        <taxon>Eukaryota</taxon>
        <taxon>Metazoa</taxon>
        <taxon>Ecdysozoa</taxon>
        <taxon>Arthropoda</taxon>
        <taxon>Hexapoda</taxon>
        <taxon>Insecta</taxon>
        <taxon>Pterygota</taxon>
        <taxon>Neoptera</taxon>
        <taxon>Endopterygota</taxon>
        <taxon>Hymenoptera</taxon>
        <taxon>Apocrita</taxon>
        <taxon>Ichneumonoidea</taxon>
        <taxon>Braconidae</taxon>
        <taxon>Microgastrinae</taxon>
        <taxon>Cotesia</taxon>
    </lineage>
</organism>
<sequence>MADLFSLNQEFNNHEEFNNHIIMYQDQTNFSLSKYDSRKMVTHCSHMGKNANDYPNLDYYYYYLRCSRGGQFSQKKRMVLFPVRSNKNGCPVKLHVTANLHKKLLVVSKWISDHNHLPENNDLALDGSHQDNNDNDVSDETFASDEERNTELEVAAEKKKNLKSSRYNTLSMSEIFQKFERSIAYDDSTTQTKKDMLVKLLHNFEKLDKKKKAVDKHHPKVSSGKESSHVVVPSSVINSPPHLELLPSTSPPASQNGSTSTVIQLQHSNLPTPSKQPSLVSTPAALKSPSDLDHELSSKISISKPIVELKQNDIQSNVCGRPKRQIKPTIGAEYETYGVKKVKKRV</sequence>
<dbReference type="AlphaFoldDB" id="A0A8J5R838"/>
<feature type="region of interest" description="Disordered" evidence="1">
    <location>
        <begin position="209"/>
        <end position="291"/>
    </location>
</feature>
<evidence type="ECO:0000313" key="3">
    <source>
        <dbReference type="EMBL" id="KAG8040394.1"/>
    </source>
</evidence>
<dbReference type="Proteomes" id="UP000729913">
    <property type="component" value="Unassembled WGS sequence"/>
</dbReference>
<feature type="domain" description="ZSWIM3 N-terminal" evidence="2">
    <location>
        <begin position="6"/>
        <end position="116"/>
    </location>
</feature>
<name>A0A8J5R838_9HYME</name>
<feature type="region of interest" description="Disordered" evidence="1">
    <location>
        <begin position="121"/>
        <end position="150"/>
    </location>
</feature>
<reference evidence="3" key="2">
    <citation type="submission" date="2021-04" db="EMBL/GenBank/DDBJ databases">
        <title>Genome-wide patterns of bracovirus chromosomal integration into multiple host tissues during parasitism.</title>
        <authorList>
            <person name="Chebbi M.A.C."/>
        </authorList>
    </citation>
    <scope>NUCLEOTIDE SEQUENCE</scope>
    <source>
        <tissue evidence="3">Whole body</tissue>
    </source>
</reference>
<keyword evidence="4" id="KW-1185">Reference proteome</keyword>
<dbReference type="InterPro" id="IPR048325">
    <property type="entry name" value="ZSWIM3_N"/>
</dbReference>
<evidence type="ECO:0000256" key="1">
    <source>
        <dbReference type="SAM" id="MobiDB-lite"/>
    </source>
</evidence>
<feature type="compositionally biased region" description="Low complexity" evidence="1">
    <location>
        <begin position="229"/>
        <end position="241"/>
    </location>
</feature>
<evidence type="ECO:0000313" key="4">
    <source>
        <dbReference type="Proteomes" id="UP000729913"/>
    </source>
</evidence>
<dbReference type="PANTHER" id="PTHR31569:SF4">
    <property type="entry name" value="SWIM-TYPE DOMAIN-CONTAINING PROTEIN"/>
    <property type="match status" value="1"/>
</dbReference>
<protein>
    <recommendedName>
        <fullName evidence="2">ZSWIM3 N-terminal domain-containing protein</fullName>
    </recommendedName>
</protein>
<dbReference type="PANTHER" id="PTHR31569">
    <property type="entry name" value="SWIM-TYPE DOMAIN-CONTAINING PROTEIN"/>
    <property type="match status" value="1"/>
</dbReference>